<gene>
    <name evidence="1" type="ORF">ACFPCV_10560</name>
</gene>
<comment type="caution">
    <text evidence="1">The sequence shown here is derived from an EMBL/GenBank/DDBJ whole genome shotgun (WGS) entry which is preliminary data.</text>
</comment>
<dbReference type="RefSeq" id="WP_378055911.1">
    <property type="nucleotide sequence ID" value="NZ_JBHSIS010000005.1"/>
</dbReference>
<proteinExistence type="predicted"/>
<reference evidence="2" key="1">
    <citation type="journal article" date="2019" name="Int. J. Syst. Evol. Microbiol.">
        <title>The Global Catalogue of Microorganisms (GCM) 10K type strain sequencing project: providing services to taxonomists for standard genome sequencing and annotation.</title>
        <authorList>
            <consortium name="The Broad Institute Genomics Platform"/>
            <consortium name="The Broad Institute Genome Sequencing Center for Infectious Disease"/>
            <person name="Wu L."/>
            <person name="Ma J."/>
        </authorList>
    </citation>
    <scope>NUCLEOTIDE SEQUENCE [LARGE SCALE GENOMIC DNA]</scope>
    <source>
        <strain evidence="2">ZS-22-S1</strain>
    </source>
</reference>
<evidence type="ECO:0000313" key="1">
    <source>
        <dbReference type="EMBL" id="MFC4853946.1"/>
    </source>
</evidence>
<evidence type="ECO:0008006" key="3">
    <source>
        <dbReference type="Google" id="ProtNLM"/>
    </source>
</evidence>
<keyword evidence="2" id="KW-1185">Reference proteome</keyword>
<name>A0ABV9S001_9PSEU</name>
<accession>A0ABV9S001</accession>
<dbReference type="Proteomes" id="UP001595859">
    <property type="component" value="Unassembled WGS sequence"/>
</dbReference>
<organism evidence="1 2">
    <name type="scientific">Actinophytocola glycyrrhizae</name>
    <dbReference type="NCBI Taxonomy" id="2044873"/>
    <lineage>
        <taxon>Bacteria</taxon>
        <taxon>Bacillati</taxon>
        <taxon>Actinomycetota</taxon>
        <taxon>Actinomycetes</taxon>
        <taxon>Pseudonocardiales</taxon>
        <taxon>Pseudonocardiaceae</taxon>
    </lineage>
</organism>
<evidence type="ECO:0000313" key="2">
    <source>
        <dbReference type="Proteomes" id="UP001595859"/>
    </source>
</evidence>
<protein>
    <recommendedName>
        <fullName evidence="3">Tetratricopeptide repeat protein</fullName>
    </recommendedName>
</protein>
<dbReference type="EMBL" id="JBHSIS010000005">
    <property type="protein sequence ID" value="MFC4853946.1"/>
    <property type="molecule type" value="Genomic_DNA"/>
</dbReference>
<sequence length="222" mass="23583">MKALVSGTENPTAVGKVQQDVIRRTILKERDVPDGANIGLISLVARSALDQGYHVLIEGILRAEQLRVRADNGDGYAAHQLAFLTDNGDGYATYRLAELLARQGELEELIHLADRGYELAAARLAALLAGQGQVEQLRVRADNVDRHAALELAALLAEQGQVDEALTLLRSLADNGGWLAAPQLAELLAGQGRVEELEGEVAAGTPGAVAALATTTRSPQLR</sequence>